<evidence type="ECO:0000256" key="1">
    <source>
        <dbReference type="SAM" id="MobiDB-lite"/>
    </source>
</evidence>
<dbReference type="Proteomes" id="UP000770015">
    <property type="component" value="Unassembled WGS sequence"/>
</dbReference>
<protein>
    <submittedName>
        <fullName evidence="3">Uncharacterized protein</fullName>
    </submittedName>
</protein>
<accession>A0A9P8V2U1</accession>
<evidence type="ECO:0000313" key="4">
    <source>
        <dbReference type="Proteomes" id="UP000770015"/>
    </source>
</evidence>
<keyword evidence="2" id="KW-0472">Membrane</keyword>
<name>A0A9P8V2U1_9PEZI</name>
<feature type="region of interest" description="Disordered" evidence="1">
    <location>
        <begin position="1"/>
        <end position="21"/>
    </location>
</feature>
<dbReference type="AlphaFoldDB" id="A0A9P8V2U1"/>
<evidence type="ECO:0000313" key="3">
    <source>
        <dbReference type="EMBL" id="KAH6668554.1"/>
    </source>
</evidence>
<sequence>MAMKRTDKIWPQLQTSNTQEPTPDYARLLQHFSDAYRELEKSTPIICVSADDTLDLIDKMRQVSSPNLPLASMSRRVLIDHLRQDTHLQWAQADEASIVNTVCLALSLWLTLEIVPDEGSAWGARKTRWEDSATIARMIERAFPAQPATMASGTGQIDSRLSLEYLESYHGFKACFTDNLAEHLDIVETVDCSLLLVYKHKIFLWNERRFMPSSPLPQDLVEETLDTIDLLLPHNDPHTLKILKKYNMVDLNGFGPGRKRLEDVRDLGKYRYWGAKLEKLSNIAASVPKGYRQLKPGRGAGANFREFANFWIVAVILAFLTVVFGTASVVLAALQYKLALWQYEVAVEQACAEHPDSGWHFCSKK</sequence>
<keyword evidence="2" id="KW-0812">Transmembrane</keyword>
<gene>
    <name evidence="3" type="ORF">F5X68DRAFT_265300</name>
</gene>
<comment type="caution">
    <text evidence="3">The sequence shown here is derived from an EMBL/GenBank/DDBJ whole genome shotgun (WGS) entry which is preliminary data.</text>
</comment>
<reference evidence="3" key="1">
    <citation type="journal article" date="2021" name="Nat. Commun.">
        <title>Genetic determinants of endophytism in the Arabidopsis root mycobiome.</title>
        <authorList>
            <person name="Mesny F."/>
            <person name="Miyauchi S."/>
            <person name="Thiergart T."/>
            <person name="Pickel B."/>
            <person name="Atanasova L."/>
            <person name="Karlsson M."/>
            <person name="Huettel B."/>
            <person name="Barry K.W."/>
            <person name="Haridas S."/>
            <person name="Chen C."/>
            <person name="Bauer D."/>
            <person name="Andreopoulos W."/>
            <person name="Pangilinan J."/>
            <person name="LaButti K."/>
            <person name="Riley R."/>
            <person name="Lipzen A."/>
            <person name="Clum A."/>
            <person name="Drula E."/>
            <person name="Henrissat B."/>
            <person name="Kohler A."/>
            <person name="Grigoriev I.V."/>
            <person name="Martin F.M."/>
            <person name="Hacquard S."/>
        </authorList>
    </citation>
    <scope>NUCLEOTIDE SEQUENCE</scope>
    <source>
        <strain evidence="3">MPI-SDFR-AT-0117</strain>
    </source>
</reference>
<organism evidence="3 4">
    <name type="scientific">Plectosphaerella plurivora</name>
    <dbReference type="NCBI Taxonomy" id="936078"/>
    <lineage>
        <taxon>Eukaryota</taxon>
        <taxon>Fungi</taxon>
        <taxon>Dikarya</taxon>
        <taxon>Ascomycota</taxon>
        <taxon>Pezizomycotina</taxon>
        <taxon>Sordariomycetes</taxon>
        <taxon>Hypocreomycetidae</taxon>
        <taxon>Glomerellales</taxon>
        <taxon>Plectosphaerellaceae</taxon>
        <taxon>Plectosphaerella</taxon>
    </lineage>
</organism>
<dbReference type="EMBL" id="JAGSXJ010000033">
    <property type="protein sequence ID" value="KAH6668554.1"/>
    <property type="molecule type" value="Genomic_DNA"/>
</dbReference>
<keyword evidence="2" id="KW-1133">Transmembrane helix</keyword>
<feature type="transmembrane region" description="Helical" evidence="2">
    <location>
        <begin position="310"/>
        <end position="334"/>
    </location>
</feature>
<feature type="compositionally biased region" description="Polar residues" evidence="1">
    <location>
        <begin position="12"/>
        <end position="21"/>
    </location>
</feature>
<proteinExistence type="predicted"/>
<keyword evidence="4" id="KW-1185">Reference proteome</keyword>
<dbReference type="OrthoDB" id="4835033at2759"/>
<evidence type="ECO:0000256" key="2">
    <source>
        <dbReference type="SAM" id="Phobius"/>
    </source>
</evidence>